<dbReference type="RefSeq" id="XP_500883.3">
    <property type="nucleotide sequence ID" value="XM_500883.3"/>
</dbReference>
<protein>
    <recommendedName>
        <fullName evidence="1">RecQ mediated genome instability protein 1 OB-fold domain-containing protein</fullName>
    </recommendedName>
</protein>
<dbReference type="EMBL" id="CP017554">
    <property type="protein sequence ID" value="AOW01693.1"/>
    <property type="molecule type" value="Genomic_DNA"/>
</dbReference>
<dbReference type="GeneID" id="2906735"/>
<gene>
    <name evidence="2" type="ORF">YALI1_B18971g</name>
</gene>
<dbReference type="VEuPathDB" id="FungiDB:YALI0_B14421g"/>
<feature type="domain" description="RecQ mediated genome instability protein 1 OB-fold" evidence="1">
    <location>
        <begin position="58"/>
        <end position="165"/>
    </location>
</feature>
<reference evidence="2 3" key="1">
    <citation type="journal article" date="2016" name="PLoS ONE">
        <title>Sequence Assembly of Yarrowia lipolytica Strain W29/CLIB89 Shows Transposable Element Diversity.</title>
        <authorList>
            <person name="Magnan C."/>
            <person name="Yu J."/>
            <person name="Chang I."/>
            <person name="Jahn E."/>
            <person name="Kanomata Y."/>
            <person name="Wu J."/>
            <person name="Zeller M."/>
            <person name="Oakes M."/>
            <person name="Baldi P."/>
            <person name="Sandmeyer S."/>
        </authorList>
    </citation>
    <scope>NUCLEOTIDE SEQUENCE [LARGE SCALE GENOMIC DNA]</scope>
    <source>
        <strain evidence="3">CLIB89(W29)</strain>
    </source>
</reference>
<organism evidence="2 3">
    <name type="scientific">Yarrowia lipolytica</name>
    <name type="common">Candida lipolytica</name>
    <dbReference type="NCBI Taxonomy" id="4952"/>
    <lineage>
        <taxon>Eukaryota</taxon>
        <taxon>Fungi</taxon>
        <taxon>Dikarya</taxon>
        <taxon>Ascomycota</taxon>
        <taxon>Saccharomycotina</taxon>
        <taxon>Dipodascomycetes</taxon>
        <taxon>Dipodascales</taxon>
        <taxon>Dipodascales incertae sedis</taxon>
        <taxon>Yarrowia</taxon>
    </lineage>
</organism>
<dbReference type="InterPro" id="IPR013894">
    <property type="entry name" value="RMI1_OB"/>
</dbReference>
<dbReference type="VEuPathDB" id="FungiDB:YALI1_B18971g"/>
<evidence type="ECO:0000259" key="1">
    <source>
        <dbReference type="Pfam" id="PF08585"/>
    </source>
</evidence>
<accession>A0A1D8N7S4</accession>
<dbReference type="KEGG" id="yli:2906735"/>
<proteinExistence type="predicted"/>
<dbReference type="Proteomes" id="UP000182444">
    <property type="component" value="Chromosome 1B"/>
</dbReference>
<dbReference type="Gene3D" id="2.40.50.770">
    <property type="entry name" value="RecQ-mediated genome instability protein Rmi1, C-terminal domain"/>
    <property type="match status" value="1"/>
</dbReference>
<evidence type="ECO:0000313" key="3">
    <source>
        <dbReference type="Proteomes" id="UP000182444"/>
    </source>
</evidence>
<dbReference type="AlphaFoldDB" id="A0A1D8N7S4"/>
<sequence length="169" mass="19218">MALLSLVWTKIGVVHLKWATHKISRNSLTRRPHLKTAEKKQKKDMARLARLATAQDYTVVDIRNVSQSLIRQMEWLEQEIQASANRVVQLEDNGDDEAEGPAQAAAPQVNNDELRADVQKKLTPLWQGSLKLTLSDSNQQLVYAIERVRVAQLHRRDIIGAKVSISYWS</sequence>
<dbReference type="InterPro" id="IPR042470">
    <property type="entry name" value="RMI1_N_C_sf"/>
</dbReference>
<name>A0A1D8N7S4_YARLL</name>
<dbReference type="Pfam" id="PF08585">
    <property type="entry name" value="RMI1_N_C"/>
    <property type="match status" value="1"/>
</dbReference>
<evidence type="ECO:0000313" key="2">
    <source>
        <dbReference type="EMBL" id="AOW01693.1"/>
    </source>
</evidence>